<dbReference type="Proteomes" id="UP001501442">
    <property type="component" value="Unassembled WGS sequence"/>
</dbReference>
<dbReference type="RefSeq" id="WP_345436745.1">
    <property type="nucleotide sequence ID" value="NZ_BAABHK010000012.1"/>
</dbReference>
<proteinExistence type="predicted"/>
<evidence type="ECO:0000256" key="1">
    <source>
        <dbReference type="ARBA" id="ARBA00023239"/>
    </source>
</evidence>
<dbReference type="Gene3D" id="3.30.230.60">
    <property type="entry name" value="Formaldehyde-activating enzyme"/>
    <property type="match status" value="1"/>
</dbReference>
<accession>A0ABP8UK25</accession>
<evidence type="ECO:0000313" key="4">
    <source>
        <dbReference type="Proteomes" id="UP001501442"/>
    </source>
</evidence>
<evidence type="ECO:0000313" key="3">
    <source>
        <dbReference type="EMBL" id="GAA4633754.1"/>
    </source>
</evidence>
<gene>
    <name evidence="3" type="primary">fae</name>
    <name evidence="3" type="ORF">GCM10023196_072560</name>
</gene>
<reference evidence="4" key="1">
    <citation type="journal article" date="2019" name="Int. J. Syst. Evol. Microbiol.">
        <title>The Global Catalogue of Microorganisms (GCM) 10K type strain sequencing project: providing services to taxonomists for standard genome sequencing and annotation.</title>
        <authorList>
            <consortium name="The Broad Institute Genomics Platform"/>
            <consortium name="The Broad Institute Genome Sequencing Center for Infectious Disease"/>
            <person name="Wu L."/>
            <person name="Ma J."/>
        </authorList>
    </citation>
    <scope>NUCLEOTIDE SEQUENCE [LARGE SCALE GENOMIC DNA]</scope>
    <source>
        <strain evidence="4">JCM 17939</strain>
    </source>
</reference>
<sequence>MTVPAATHADLRIGESFIGEGAEAAHINTVLGHRAGPAGVAWATALATPRTGHVPFVAVLRPGLPAKPMTLFVNKAAVETPEHADLTWGAAQAGVAAGVMDAVADGTVPEDAVDDLVLIAAVWVNPAAADADLVYANNREATRSALRAGAAGTPSVADALDARHAPANPFYIPPGDA</sequence>
<protein>
    <submittedName>
        <fullName evidence="3">Formaldehyde-activating enzyme</fullName>
    </submittedName>
</protein>
<name>A0ABP8UK25_9ACTN</name>
<keyword evidence="1" id="KW-0456">Lyase</keyword>
<dbReference type="Pfam" id="PF08714">
    <property type="entry name" value="Fae"/>
    <property type="match status" value="1"/>
</dbReference>
<comment type="caution">
    <text evidence="3">The sequence shown here is derived from an EMBL/GenBank/DDBJ whole genome shotgun (WGS) entry which is preliminary data.</text>
</comment>
<keyword evidence="4" id="KW-1185">Reference proteome</keyword>
<dbReference type="InterPro" id="IPR037075">
    <property type="entry name" value="HCHO-activating_enzyme_sf"/>
</dbReference>
<organism evidence="3 4">
    <name type="scientific">Actinoallomurus vinaceus</name>
    <dbReference type="NCBI Taxonomy" id="1080074"/>
    <lineage>
        <taxon>Bacteria</taxon>
        <taxon>Bacillati</taxon>
        <taxon>Actinomycetota</taxon>
        <taxon>Actinomycetes</taxon>
        <taxon>Streptosporangiales</taxon>
        <taxon>Thermomonosporaceae</taxon>
        <taxon>Actinoallomurus</taxon>
    </lineage>
</organism>
<evidence type="ECO:0000259" key="2">
    <source>
        <dbReference type="Pfam" id="PF08714"/>
    </source>
</evidence>
<feature type="domain" description="Formaldehyde-activating enzyme" evidence="2">
    <location>
        <begin position="13"/>
        <end position="170"/>
    </location>
</feature>
<dbReference type="InterPro" id="IPR020568">
    <property type="entry name" value="Ribosomal_Su5_D2-typ_SF"/>
</dbReference>
<dbReference type="EMBL" id="BAABHK010000012">
    <property type="protein sequence ID" value="GAA4633754.1"/>
    <property type="molecule type" value="Genomic_DNA"/>
</dbReference>
<dbReference type="NCBIfam" id="TIGR03126">
    <property type="entry name" value="one_C_fae"/>
    <property type="match status" value="1"/>
</dbReference>
<dbReference type="InterPro" id="IPR014826">
    <property type="entry name" value="HCHO-activating_enzyme"/>
</dbReference>
<dbReference type="SUPFAM" id="SSF54211">
    <property type="entry name" value="Ribosomal protein S5 domain 2-like"/>
    <property type="match status" value="1"/>
</dbReference>